<comment type="caution">
    <text evidence="5">The sequence shown here is derived from an EMBL/GenBank/DDBJ whole genome shotgun (WGS) entry which is preliminary data.</text>
</comment>
<dbReference type="PROSITE" id="PS00211">
    <property type="entry name" value="ABC_TRANSPORTER_1"/>
    <property type="match status" value="1"/>
</dbReference>
<dbReference type="RefSeq" id="WP_054556228.1">
    <property type="nucleotide sequence ID" value="NZ_JAUORK010000032.1"/>
</dbReference>
<sequence length="283" mass="30662">MSHHVFDSQASLRISQLTTGYQRRMIFDQLDLPPLPAGSLVGVLGPNAVGKSTFLKAIAGMRPAKGDIHLGELALSSLHGANRMRHVGYLPQTLPQPTSLVAYEAVASACRAARAELSREATDSLVEQVFARLSLHSLAFRRMDTLSGGQRQMVGLAQALVRQPQLLLLDEPTSALDLRWQLALIEGVRGVVQEQQAICLIALHDINLALRFCDQIILFAPSGLLATGAPREVITAEHLREAYGIEARIESCSLGHPVVLTDRVADSAHADIGHITRDVGARR</sequence>
<dbReference type="InterPro" id="IPR027417">
    <property type="entry name" value="P-loop_NTPase"/>
</dbReference>
<dbReference type="CDD" id="cd03214">
    <property type="entry name" value="ABC_Iron-Siderophores_B12_Hemin"/>
    <property type="match status" value="1"/>
</dbReference>
<evidence type="ECO:0000256" key="3">
    <source>
        <dbReference type="ARBA" id="ARBA00022840"/>
    </source>
</evidence>
<dbReference type="PANTHER" id="PTHR42734">
    <property type="entry name" value="METAL TRANSPORT SYSTEM ATP-BINDING PROTEIN TM_0124-RELATED"/>
    <property type="match status" value="1"/>
</dbReference>
<dbReference type="GO" id="GO:0005524">
    <property type="term" value="F:ATP binding"/>
    <property type="evidence" value="ECO:0007669"/>
    <property type="project" value="UniProtKB-KW"/>
</dbReference>
<dbReference type="GO" id="GO:0016887">
    <property type="term" value="F:ATP hydrolysis activity"/>
    <property type="evidence" value="ECO:0007669"/>
    <property type="project" value="InterPro"/>
</dbReference>
<name>A0AAP4U4I9_9GAMM</name>
<evidence type="ECO:0000256" key="1">
    <source>
        <dbReference type="ARBA" id="ARBA00022448"/>
    </source>
</evidence>
<keyword evidence="1" id="KW-0813">Transport</keyword>
<reference evidence="5" key="1">
    <citation type="submission" date="2023-07" db="EMBL/GenBank/DDBJ databases">
        <title>Genome content predicts the carbon catabolic preferences of heterotrophic bacteria.</title>
        <authorList>
            <person name="Gralka M."/>
        </authorList>
    </citation>
    <scope>NUCLEOTIDE SEQUENCE</scope>
    <source>
        <strain evidence="5">C2R13</strain>
    </source>
</reference>
<dbReference type="PANTHER" id="PTHR42734:SF21">
    <property type="entry name" value="IRON ABC TRANSPORTER, ATP-BINDING PROTEIN"/>
    <property type="match status" value="1"/>
</dbReference>
<feature type="domain" description="ABC transporter" evidence="4">
    <location>
        <begin position="12"/>
        <end position="246"/>
    </location>
</feature>
<dbReference type="InterPro" id="IPR050153">
    <property type="entry name" value="Metal_Ion_Import_ABC"/>
</dbReference>
<evidence type="ECO:0000313" key="6">
    <source>
        <dbReference type="Proteomes" id="UP001170481"/>
    </source>
</evidence>
<evidence type="ECO:0000313" key="5">
    <source>
        <dbReference type="EMBL" id="MDO6673758.1"/>
    </source>
</evidence>
<evidence type="ECO:0000256" key="2">
    <source>
        <dbReference type="ARBA" id="ARBA00022741"/>
    </source>
</evidence>
<dbReference type="SUPFAM" id="SSF52540">
    <property type="entry name" value="P-loop containing nucleoside triphosphate hydrolases"/>
    <property type="match status" value="1"/>
</dbReference>
<keyword evidence="3 5" id="KW-0067">ATP-binding</keyword>
<dbReference type="AlphaFoldDB" id="A0AAP4U4I9"/>
<evidence type="ECO:0000259" key="4">
    <source>
        <dbReference type="PROSITE" id="PS50893"/>
    </source>
</evidence>
<gene>
    <name evidence="5" type="ORF">Q4535_16760</name>
</gene>
<keyword evidence="2" id="KW-0547">Nucleotide-binding</keyword>
<dbReference type="Gene3D" id="3.40.50.300">
    <property type="entry name" value="P-loop containing nucleotide triphosphate hydrolases"/>
    <property type="match status" value="1"/>
</dbReference>
<dbReference type="InterPro" id="IPR003593">
    <property type="entry name" value="AAA+_ATPase"/>
</dbReference>
<organism evidence="5 6">
    <name type="scientific">Cobetia amphilecti</name>
    <dbReference type="NCBI Taxonomy" id="1055104"/>
    <lineage>
        <taxon>Bacteria</taxon>
        <taxon>Pseudomonadati</taxon>
        <taxon>Pseudomonadota</taxon>
        <taxon>Gammaproteobacteria</taxon>
        <taxon>Oceanospirillales</taxon>
        <taxon>Halomonadaceae</taxon>
        <taxon>Cobetia</taxon>
    </lineage>
</organism>
<dbReference type="Proteomes" id="UP001170481">
    <property type="component" value="Unassembled WGS sequence"/>
</dbReference>
<dbReference type="EMBL" id="JAUORK010000032">
    <property type="protein sequence ID" value="MDO6673758.1"/>
    <property type="molecule type" value="Genomic_DNA"/>
</dbReference>
<dbReference type="Pfam" id="PF00005">
    <property type="entry name" value="ABC_tran"/>
    <property type="match status" value="1"/>
</dbReference>
<protein>
    <submittedName>
        <fullName evidence="5">ABC transporter ATP-binding protein</fullName>
    </submittedName>
</protein>
<proteinExistence type="predicted"/>
<accession>A0AAP4U4I9</accession>
<dbReference type="SMART" id="SM00382">
    <property type="entry name" value="AAA"/>
    <property type="match status" value="1"/>
</dbReference>
<dbReference type="InterPro" id="IPR003439">
    <property type="entry name" value="ABC_transporter-like_ATP-bd"/>
</dbReference>
<dbReference type="InterPro" id="IPR017871">
    <property type="entry name" value="ABC_transporter-like_CS"/>
</dbReference>
<dbReference type="PROSITE" id="PS50893">
    <property type="entry name" value="ABC_TRANSPORTER_2"/>
    <property type="match status" value="1"/>
</dbReference>